<feature type="compositionally biased region" description="Polar residues" evidence="1">
    <location>
        <begin position="274"/>
        <end position="289"/>
    </location>
</feature>
<feature type="transmembrane region" description="Helical" evidence="2">
    <location>
        <begin position="42"/>
        <end position="63"/>
    </location>
</feature>
<feature type="compositionally biased region" description="Polar residues" evidence="1">
    <location>
        <begin position="1"/>
        <end position="24"/>
    </location>
</feature>
<gene>
    <name evidence="3" type="ORF">DAPPUDRAFT_235205</name>
</gene>
<dbReference type="Proteomes" id="UP000000305">
    <property type="component" value="Unassembled WGS sequence"/>
</dbReference>
<organism evidence="3 4">
    <name type="scientific">Daphnia pulex</name>
    <name type="common">Water flea</name>
    <dbReference type="NCBI Taxonomy" id="6669"/>
    <lineage>
        <taxon>Eukaryota</taxon>
        <taxon>Metazoa</taxon>
        <taxon>Ecdysozoa</taxon>
        <taxon>Arthropoda</taxon>
        <taxon>Crustacea</taxon>
        <taxon>Branchiopoda</taxon>
        <taxon>Diplostraca</taxon>
        <taxon>Cladocera</taxon>
        <taxon>Anomopoda</taxon>
        <taxon>Daphniidae</taxon>
        <taxon>Daphnia</taxon>
    </lineage>
</organism>
<dbReference type="AlphaFoldDB" id="E9FYG8"/>
<feature type="transmembrane region" description="Helical" evidence="2">
    <location>
        <begin position="83"/>
        <end position="104"/>
    </location>
</feature>
<dbReference type="InParanoid" id="E9FYG8"/>
<accession>E9FYG8</accession>
<keyword evidence="4" id="KW-1185">Reference proteome</keyword>
<keyword evidence="2" id="KW-0472">Membrane</keyword>
<dbReference type="SUPFAM" id="SSF103473">
    <property type="entry name" value="MFS general substrate transporter"/>
    <property type="match status" value="1"/>
</dbReference>
<dbReference type="HOGENOM" id="CLU_912943_0_0_1"/>
<feature type="transmembrane region" description="Helical" evidence="2">
    <location>
        <begin position="170"/>
        <end position="197"/>
    </location>
</feature>
<dbReference type="EMBL" id="GL732527">
    <property type="protein sequence ID" value="EFX87526.1"/>
    <property type="molecule type" value="Genomic_DNA"/>
</dbReference>
<keyword evidence="2" id="KW-1133">Transmembrane helix</keyword>
<dbReference type="OrthoDB" id="6355984at2759"/>
<feature type="region of interest" description="Disordered" evidence="1">
    <location>
        <begin position="266"/>
        <end position="291"/>
    </location>
</feature>
<evidence type="ECO:0000313" key="3">
    <source>
        <dbReference type="EMBL" id="EFX87526.1"/>
    </source>
</evidence>
<dbReference type="KEGG" id="dpx:DAPPUDRAFT_235205"/>
<evidence type="ECO:0000256" key="2">
    <source>
        <dbReference type="SAM" id="Phobius"/>
    </source>
</evidence>
<evidence type="ECO:0000256" key="1">
    <source>
        <dbReference type="SAM" id="MobiDB-lite"/>
    </source>
</evidence>
<protein>
    <submittedName>
        <fullName evidence="3">Uncharacterized protein</fullName>
    </submittedName>
</protein>
<feature type="region of interest" description="Disordered" evidence="1">
    <location>
        <begin position="1"/>
        <end position="25"/>
    </location>
</feature>
<evidence type="ECO:0000313" key="4">
    <source>
        <dbReference type="Proteomes" id="UP000000305"/>
    </source>
</evidence>
<sequence length="305" mass="34158">MAQSWNSTANRHHLPSNTWRNNNAEPEKNDALLPRRFTKAMIGVLVVSGVVVVGLQSYIFYNFTQVYDGNSLPSSSYSSSWDVLYTAMAMSSGSANALVGFYLACVIKARRRLMMIFGTVLTVVAAAASALTGFYAIAEQLKLYNNQEIPQHVCVGADAYEPLKTDCIAWWWLELTVLIFSGFALIANFACFVILCIDLYGGHYRQKLQQAPPVLDVAGSVTSGSTQVHSIYDDHSTTRSDLWIPRVNSFQSGQSSDMMRRYKSEIDRTRPRDNQQTVSQNPSPYQNRPSLPIVIRKNTSSIYFY</sequence>
<name>E9FYG8_DAPPU</name>
<reference evidence="3 4" key="1">
    <citation type="journal article" date="2011" name="Science">
        <title>The ecoresponsive genome of Daphnia pulex.</title>
        <authorList>
            <person name="Colbourne J.K."/>
            <person name="Pfrender M.E."/>
            <person name="Gilbert D."/>
            <person name="Thomas W.K."/>
            <person name="Tucker A."/>
            <person name="Oakley T.H."/>
            <person name="Tokishita S."/>
            <person name="Aerts A."/>
            <person name="Arnold G.J."/>
            <person name="Basu M.K."/>
            <person name="Bauer D.J."/>
            <person name="Caceres C.E."/>
            <person name="Carmel L."/>
            <person name="Casola C."/>
            <person name="Choi J.H."/>
            <person name="Detter J.C."/>
            <person name="Dong Q."/>
            <person name="Dusheyko S."/>
            <person name="Eads B.D."/>
            <person name="Frohlich T."/>
            <person name="Geiler-Samerotte K.A."/>
            <person name="Gerlach D."/>
            <person name="Hatcher P."/>
            <person name="Jogdeo S."/>
            <person name="Krijgsveld J."/>
            <person name="Kriventseva E.V."/>
            <person name="Kultz D."/>
            <person name="Laforsch C."/>
            <person name="Lindquist E."/>
            <person name="Lopez J."/>
            <person name="Manak J.R."/>
            <person name="Muller J."/>
            <person name="Pangilinan J."/>
            <person name="Patwardhan R.P."/>
            <person name="Pitluck S."/>
            <person name="Pritham E.J."/>
            <person name="Rechtsteiner A."/>
            <person name="Rho M."/>
            <person name="Rogozin I.B."/>
            <person name="Sakarya O."/>
            <person name="Salamov A."/>
            <person name="Schaack S."/>
            <person name="Shapiro H."/>
            <person name="Shiga Y."/>
            <person name="Skalitzky C."/>
            <person name="Smith Z."/>
            <person name="Souvorov A."/>
            <person name="Sung W."/>
            <person name="Tang Z."/>
            <person name="Tsuchiya D."/>
            <person name="Tu H."/>
            <person name="Vos H."/>
            <person name="Wang M."/>
            <person name="Wolf Y.I."/>
            <person name="Yamagata H."/>
            <person name="Yamada T."/>
            <person name="Ye Y."/>
            <person name="Shaw J.R."/>
            <person name="Andrews J."/>
            <person name="Crease T.J."/>
            <person name="Tang H."/>
            <person name="Lucas S.M."/>
            <person name="Robertson H.M."/>
            <person name="Bork P."/>
            <person name="Koonin E.V."/>
            <person name="Zdobnov E.M."/>
            <person name="Grigoriev I.V."/>
            <person name="Lynch M."/>
            <person name="Boore J.L."/>
        </authorList>
    </citation>
    <scope>NUCLEOTIDE SEQUENCE [LARGE SCALE GENOMIC DNA]</scope>
</reference>
<feature type="transmembrane region" description="Helical" evidence="2">
    <location>
        <begin position="116"/>
        <end position="138"/>
    </location>
</feature>
<keyword evidence="2" id="KW-0812">Transmembrane</keyword>
<dbReference type="InterPro" id="IPR036259">
    <property type="entry name" value="MFS_trans_sf"/>
</dbReference>
<proteinExistence type="predicted"/>